<evidence type="ECO:0000313" key="2">
    <source>
        <dbReference type="Proteomes" id="UP001642484"/>
    </source>
</evidence>
<comment type="caution">
    <text evidence="1">The sequence shown here is derived from an EMBL/GenBank/DDBJ whole genome shotgun (WGS) entry which is preliminary data.</text>
</comment>
<accession>A0ABP0QP43</accession>
<organism evidence="1 2">
    <name type="scientific">Durusdinium trenchii</name>
    <dbReference type="NCBI Taxonomy" id="1381693"/>
    <lineage>
        <taxon>Eukaryota</taxon>
        <taxon>Sar</taxon>
        <taxon>Alveolata</taxon>
        <taxon>Dinophyceae</taxon>
        <taxon>Suessiales</taxon>
        <taxon>Symbiodiniaceae</taxon>
        <taxon>Durusdinium</taxon>
    </lineage>
</organism>
<dbReference type="EMBL" id="CAXAMN010024694">
    <property type="protein sequence ID" value="CAK9088751.1"/>
    <property type="molecule type" value="Genomic_DNA"/>
</dbReference>
<proteinExistence type="predicted"/>
<evidence type="ECO:0000313" key="1">
    <source>
        <dbReference type="EMBL" id="CAK9088751.1"/>
    </source>
</evidence>
<dbReference type="Proteomes" id="UP001642484">
    <property type="component" value="Unassembled WGS sequence"/>
</dbReference>
<reference evidence="1 2" key="1">
    <citation type="submission" date="2024-02" db="EMBL/GenBank/DDBJ databases">
        <authorList>
            <person name="Chen Y."/>
            <person name="Shah S."/>
            <person name="Dougan E. K."/>
            <person name="Thang M."/>
            <person name="Chan C."/>
        </authorList>
    </citation>
    <scope>NUCLEOTIDE SEQUENCE [LARGE SCALE GENOMIC DNA]</scope>
</reference>
<gene>
    <name evidence="1" type="ORF">CCMP2556_LOCUS42768</name>
</gene>
<keyword evidence="2" id="KW-1185">Reference proteome</keyword>
<sequence>MLEDSSELTAQALTRLGYLDEDLNAVEAEAMFSFVNVRCNKHRLRKGGMLPHHSIRDASSQLRSAFLSHSFQGQWQNMTGDSNLLKSLQHVLKGAGVLSEAGGR</sequence>
<protein>
    <submittedName>
        <fullName evidence="1">Uncharacterized protein</fullName>
    </submittedName>
</protein>
<name>A0ABP0QP43_9DINO</name>